<dbReference type="OrthoDB" id="2020758at2759"/>
<evidence type="ECO:0000259" key="10">
    <source>
        <dbReference type="PROSITE" id="PS50235"/>
    </source>
</evidence>
<feature type="compositionally biased region" description="Basic and acidic residues" evidence="8">
    <location>
        <begin position="366"/>
        <end position="384"/>
    </location>
</feature>
<feature type="region of interest" description="Disordered" evidence="8">
    <location>
        <begin position="366"/>
        <end position="396"/>
    </location>
</feature>
<name>A0A197JCQ0_9FUNG</name>
<gene>
    <name evidence="11" type="ORF">K457DRAFT_143119</name>
</gene>
<dbReference type="GO" id="GO:0005634">
    <property type="term" value="C:nucleus"/>
    <property type="evidence" value="ECO:0007669"/>
    <property type="project" value="TreeGrafter"/>
</dbReference>
<dbReference type="Pfam" id="PF00443">
    <property type="entry name" value="UCH"/>
    <property type="match status" value="1"/>
</dbReference>
<dbReference type="GO" id="GO:0006508">
    <property type="term" value="P:proteolysis"/>
    <property type="evidence" value="ECO:0007669"/>
    <property type="project" value="UniProtKB-KW"/>
</dbReference>
<dbReference type="InterPro" id="IPR001394">
    <property type="entry name" value="Peptidase_C19_UCH"/>
</dbReference>
<keyword evidence="12" id="KW-1185">Reference proteome</keyword>
<dbReference type="PANTHER" id="PTHR24006:SF888">
    <property type="entry name" value="UBIQUITIN CARBOXYL-TERMINAL HYDROLASE 30"/>
    <property type="match status" value="1"/>
</dbReference>
<dbReference type="GO" id="GO:0016579">
    <property type="term" value="P:protein deubiquitination"/>
    <property type="evidence" value="ECO:0007669"/>
    <property type="project" value="InterPro"/>
</dbReference>
<proteinExistence type="inferred from homology"/>
<keyword evidence="4 7" id="KW-0833">Ubl conjugation pathway</keyword>
<feature type="compositionally biased region" description="Polar residues" evidence="8">
    <location>
        <begin position="413"/>
        <end position="422"/>
    </location>
</feature>
<keyword evidence="3 7" id="KW-0645">Protease</keyword>
<dbReference type="GO" id="GO:0005829">
    <property type="term" value="C:cytosol"/>
    <property type="evidence" value="ECO:0007669"/>
    <property type="project" value="TreeGrafter"/>
</dbReference>
<evidence type="ECO:0000256" key="7">
    <source>
        <dbReference type="RuleBase" id="RU366025"/>
    </source>
</evidence>
<keyword evidence="6 7" id="KW-0788">Thiol protease</keyword>
<feature type="compositionally biased region" description="Low complexity" evidence="8">
    <location>
        <begin position="430"/>
        <end position="439"/>
    </location>
</feature>
<dbReference type="PROSITE" id="PS00972">
    <property type="entry name" value="USP_1"/>
    <property type="match status" value="1"/>
</dbReference>
<feature type="region of interest" description="Disordered" evidence="8">
    <location>
        <begin position="188"/>
        <end position="208"/>
    </location>
</feature>
<evidence type="ECO:0000256" key="6">
    <source>
        <dbReference type="ARBA" id="ARBA00022807"/>
    </source>
</evidence>
<evidence type="ECO:0000256" key="3">
    <source>
        <dbReference type="ARBA" id="ARBA00022670"/>
    </source>
</evidence>
<evidence type="ECO:0000256" key="8">
    <source>
        <dbReference type="SAM" id="MobiDB-lite"/>
    </source>
</evidence>
<feature type="region of interest" description="Disordered" evidence="8">
    <location>
        <begin position="543"/>
        <end position="562"/>
    </location>
</feature>
<dbReference type="EC" id="3.4.19.12" evidence="7"/>
<evidence type="ECO:0000256" key="5">
    <source>
        <dbReference type="ARBA" id="ARBA00022801"/>
    </source>
</evidence>
<evidence type="ECO:0000256" key="1">
    <source>
        <dbReference type="ARBA" id="ARBA00000707"/>
    </source>
</evidence>
<dbReference type="AlphaFoldDB" id="A0A197JCQ0"/>
<feature type="region of interest" description="Disordered" evidence="8">
    <location>
        <begin position="411"/>
        <end position="451"/>
    </location>
</feature>
<feature type="compositionally biased region" description="Polar residues" evidence="8">
    <location>
        <begin position="34"/>
        <end position="45"/>
    </location>
</feature>
<comment type="similarity">
    <text evidence="2 7">Belongs to the peptidase C19 family.</text>
</comment>
<dbReference type="InterPro" id="IPR050164">
    <property type="entry name" value="Peptidase_C19"/>
</dbReference>
<evidence type="ECO:0000256" key="4">
    <source>
        <dbReference type="ARBA" id="ARBA00022786"/>
    </source>
</evidence>
<feature type="domain" description="USP" evidence="10">
    <location>
        <begin position="67"/>
        <end position="704"/>
    </location>
</feature>
<accession>A0A197JCQ0</accession>
<dbReference type="Gene3D" id="3.90.70.10">
    <property type="entry name" value="Cysteine proteinases"/>
    <property type="match status" value="2"/>
</dbReference>
<feature type="region of interest" description="Disordered" evidence="8">
    <location>
        <begin position="603"/>
        <end position="626"/>
    </location>
</feature>
<dbReference type="PROSITE" id="PS50235">
    <property type="entry name" value="USP_3"/>
    <property type="match status" value="1"/>
</dbReference>
<sequence>MDASARTLTASLILITTAALLARSIAPSFSSSSNGKPTTANQTKTQRVKRNNKKANQTSTDEPQYVAGLVNVGNTCFMNAVLQALASLPSLKEYLQDRNDIGHDPDSITQALHETIEMLNIIYRRPTSKRLVKMVNTVKAKAAHVLTSQQQDAQELFQILSSQLSEEREKVDHATTLSLSEILEPLSQLPYSPSSTERDPRRARQSSVSAVMASSLSSSTVFTLASRNIQLLQGPPPAATPTTSVEIEPQGRVSSNDIHDDGREADISASMTASVMLDRTEQEKYRRAKSPFMGLLASRVSCVDCGYTAAIRHSTFDNLSLTVPLQYTCSLEHCLDSFIHLDTISDFNCRKCTLLGASKDLGRKIEQGKRLQRQREESEQEQRQTESATTTIFPLESQQQGNCVEDSLVEAEQVSSLDTPSPTKRRRSSRLLSSLADSSSEGKETSSKSGKISLAEMEQLKARVDHCLANDIEMDLTPIELTPVRSKSTTKHSMIAKPPQALCLHLNRSMFTSSGQMAKNPCKVVFDSQLDFTRFTTSGHLTTVPTKSMSRRGSLSETVSSSNSMLSVNGRIPLSISGGFSGTFSSASMLPASSLSLSPSALSSHASRTAGSTTSELIGGDGGGEDEDGERVVYRLCSVVVHLGSHNSGHFVTYRRIPSSNSEQPTREASNEGKWWRISDEDVQIVEWTLVKNAEAYMLYYEKEL</sequence>
<keyword evidence="5 7" id="KW-0378">Hydrolase</keyword>
<dbReference type="PROSITE" id="PS00973">
    <property type="entry name" value="USP_2"/>
    <property type="match status" value="1"/>
</dbReference>
<protein>
    <recommendedName>
        <fullName evidence="7">Ubiquitin carboxyl-terminal hydrolase</fullName>
        <ecNumber evidence="7">3.4.19.12</ecNumber>
    </recommendedName>
</protein>
<dbReference type="GO" id="GO:0004843">
    <property type="term" value="F:cysteine-type deubiquitinase activity"/>
    <property type="evidence" value="ECO:0007669"/>
    <property type="project" value="UniProtKB-UniRule"/>
</dbReference>
<comment type="catalytic activity">
    <reaction evidence="1 7">
        <text>Thiol-dependent hydrolysis of ester, thioester, amide, peptide and isopeptide bonds formed by the C-terminal Gly of ubiquitin (a 76-residue protein attached to proteins as an intracellular targeting signal).</text>
        <dbReference type="EC" id="3.4.19.12"/>
    </reaction>
</comment>
<feature type="chain" id="PRO_5008275794" description="Ubiquitin carboxyl-terminal hydrolase" evidence="9">
    <location>
        <begin position="23"/>
        <end position="705"/>
    </location>
</feature>
<feature type="region of interest" description="Disordered" evidence="8">
    <location>
        <begin position="29"/>
        <end position="60"/>
    </location>
</feature>
<feature type="signal peptide" evidence="9">
    <location>
        <begin position="1"/>
        <end position="22"/>
    </location>
</feature>
<evidence type="ECO:0000256" key="9">
    <source>
        <dbReference type="SAM" id="SignalP"/>
    </source>
</evidence>
<evidence type="ECO:0000256" key="2">
    <source>
        <dbReference type="ARBA" id="ARBA00009085"/>
    </source>
</evidence>
<dbReference type="InterPro" id="IPR028889">
    <property type="entry name" value="USP"/>
</dbReference>
<dbReference type="InterPro" id="IPR038765">
    <property type="entry name" value="Papain-like_cys_pep_sf"/>
</dbReference>
<dbReference type="InterPro" id="IPR018200">
    <property type="entry name" value="USP_CS"/>
</dbReference>
<evidence type="ECO:0000313" key="11">
    <source>
        <dbReference type="EMBL" id="OAQ22885.1"/>
    </source>
</evidence>
<evidence type="ECO:0000313" key="12">
    <source>
        <dbReference type="Proteomes" id="UP000078512"/>
    </source>
</evidence>
<dbReference type="Proteomes" id="UP000078512">
    <property type="component" value="Unassembled WGS sequence"/>
</dbReference>
<dbReference type="PANTHER" id="PTHR24006">
    <property type="entry name" value="UBIQUITIN CARBOXYL-TERMINAL HYDROLASE"/>
    <property type="match status" value="1"/>
</dbReference>
<keyword evidence="9" id="KW-0732">Signal</keyword>
<dbReference type="EMBL" id="KV442137">
    <property type="protein sequence ID" value="OAQ22885.1"/>
    <property type="molecule type" value="Genomic_DNA"/>
</dbReference>
<dbReference type="STRING" id="1314771.A0A197JCQ0"/>
<reference evidence="11 12" key="1">
    <citation type="submission" date="2016-05" db="EMBL/GenBank/DDBJ databases">
        <title>Genome sequencing reveals origins of a unique bacterial endosymbiosis in the earliest lineages of terrestrial Fungi.</title>
        <authorList>
            <consortium name="DOE Joint Genome Institute"/>
            <person name="Uehling J."/>
            <person name="Gryganskyi A."/>
            <person name="Hameed K."/>
            <person name="Tschaplinski T."/>
            <person name="Misztal P."/>
            <person name="Wu S."/>
            <person name="Desiro A."/>
            <person name="Vande Pol N."/>
            <person name="Du Z.-Y."/>
            <person name="Zienkiewicz A."/>
            <person name="Zienkiewicz K."/>
            <person name="Morin E."/>
            <person name="Tisserant E."/>
            <person name="Splivallo R."/>
            <person name="Hainaut M."/>
            <person name="Henrissat B."/>
            <person name="Ohm R."/>
            <person name="Kuo A."/>
            <person name="Yan J."/>
            <person name="Lipzen A."/>
            <person name="Nolan M."/>
            <person name="Labutti K."/>
            <person name="Barry K."/>
            <person name="Goldstein A."/>
            <person name="Labbe J."/>
            <person name="Schadt C."/>
            <person name="Tuskan G."/>
            <person name="Grigoriev I."/>
            <person name="Martin F."/>
            <person name="Vilgalys R."/>
            <person name="Bonito G."/>
        </authorList>
    </citation>
    <scope>NUCLEOTIDE SEQUENCE [LARGE SCALE GENOMIC DNA]</scope>
    <source>
        <strain evidence="11 12">AG-77</strain>
    </source>
</reference>
<organism evidence="11 12">
    <name type="scientific">Linnemannia elongata AG-77</name>
    <dbReference type="NCBI Taxonomy" id="1314771"/>
    <lineage>
        <taxon>Eukaryota</taxon>
        <taxon>Fungi</taxon>
        <taxon>Fungi incertae sedis</taxon>
        <taxon>Mucoromycota</taxon>
        <taxon>Mortierellomycotina</taxon>
        <taxon>Mortierellomycetes</taxon>
        <taxon>Mortierellales</taxon>
        <taxon>Mortierellaceae</taxon>
        <taxon>Linnemannia</taxon>
    </lineage>
</organism>
<dbReference type="SUPFAM" id="SSF54001">
    <property type="entry name" value="Cysteine proteinases"/>
    <property type="match status" value="1"/>
</dbReference>